<accession>C7N0S4</accession>
<feature type="domain" description="HTH cro/C1-type" evidence="1">
    <location>
        <begin position="344"/>
        <end position="374"/>
    </location>
</feature>
<dbReference type="AlphaFoldDB" id="C7N0S4"/>
<keyword evidence="3" id="KW-1185">Reference proteome</keyword>
<dbReference type="InterPro" id="IPR047650">
    <property type="entry name" value="Transpos_IS110"/>
</dbReference>
<evidence type="ECO:0000259" key="1">
    <source>
        <dbReference type="PROSITE" id="PS50943"/>
    </source>
</evidence>
<dbReference type="PANTHER" id="PTHR33055:SF16">
    <property type="entry name" value="TRANSPOSASE FOR INSERTION SEQUENCE ELEMENT IS1547"/>
    <property type="match status" value="1"/>
</dbReference>
<organism evidence="2 3">
    <name type="scientific">Slackia heliotrinireducens (strain ATCC 29202 / DSM 20476 / NCTC 11029 / RHS 1)</name>
    <name type="common">Peptococcus heliotrinreducens</name>
    <dbReference type="NCBI Taxonomy" id="471855"/>
    <lineage>
        <taxon>Bacteria</taxon>
        <taxon>Bacillati</taxon>
        <taxon>Actinomycetota</taxon>
        <taxon>Coriobacteriia</taxon>
        <taxon>Eggerthellales</taxon>
        <taxon>Eggerthellaceae</taxon>
        <taxon>Slackia</taxon>
    </lineage>
</organism>
<protein>
    <submittedName>
        <fullName evidence="2">Transposase</fullName>
    </submittedName>
</protein>
<dbReference type="HOGENOM" id="CLU_052328_3_0_11"/>
<dbReference type="InterPro" id="IPR010982">
    <property type="entry name" value="Lambda_DNA-bd_dom_sf"/>
</dbReference>
<dbReference type="RefSeq" id="WP_012797263.1">
    <property type="nucleotide sequence ID" value="NC_013165.1"/>
</dbReference>
<sequence length="402" mass="43718">MDYTAGAPAFAGVDTHKETNMLALKDGLGRTVGVWEFPADPEGYDALADAIGDASVPVGIEGARSYGAGLAQRLAERGYEVREVVRPRREQRRRGKTDEIDALAACDNLAAGRSMPAKEMEGDAAALRWLMVAREQEVAHMTRLACCMDSMLVTAPYSVRERWRGLGGAALMRAVASCRPKDAPGRTMREVARSWREAAGRAERLEAEILELMARSYPALIGAPCVGAISGARIVLAAGSNPGRLRSEAAFSMLCGTSPVPASSGNTTRHRLNRGGNRQANRAIHEIARARMAHDPRTKAYIARKMSEGKTKREAVRCLCRYIAREIYRLLTGPQEPPCDQSALAQRRKACGLTQRQAAEGAGITRAKVGGLERLAEFHTESLLRYDAFLREVEAKKGLDSI</sequence>
<dbReference type="Proteomes" id="UP000002026">
    <property type="component" value="Chromosome"/>
</dbReference>
<dbReference type="Pfam" id="PF01548">
    <property type="entry name" value="DEDD_Tnp_IS110"/>
    <property type="match status" value="1"/>
</dbReference>
<gene>
    <name evidence="2" type="ordered locus">Shel_00780</name>
</gene>
<evidence type="ECO:0000313" key="3">
    <source>
        <dbReference type="Proteomes" id="UP000002026"/>
    </source>
</evidence>
<dbReference type="Pfam" id="PF02371">
    <property type="entry name" value="Transposase_20"/>
    <property type="match status" value="1"/>
</dbReference>
<evidence type="ECO:0000313" key="2">
    <source>
        <dbReference type="EMBL" id="ACV21152.1"/>
    </source>
</evidence>
<dbReference type="InterPro" id="IPR001387">
    <property type="entry name" value="Cro/C1-type_HTH"/>
</dbReference>
<dbReference type="PANTHER" id="PTHR33055">
    <property type="entry name" value="TRANSPOSASE FOR INSERTION SEQUENCE ELEMENT IS1111A"/>
    <property type="match status" value="1"/>
</dbReference>
<dbReference type="GO" id="GO:0006313">
    <property type="term" value="P:DNA transposition"/>
    <property type="evidence" value="ECO:0007669"/>
    <property type="project" value="InterPro"/>
</dbReference>
<name>C7N0S4_SLAHD</name>
<dbReference type="SUPFAM" id="SSF47413">
    <property type="entry name" value="lambda repressor-like DNA-binding domains"/>
    <property type="match status" value="1"/>
</dbReference>
<dbReference type="EMBL" id="CP001684">
    <property type="protein sequence ID" value="ACV21152.1"/>
    <property type="molecule type" value="Genomic_DNA"/>
</dbReference>
<proteinExistence type="predicted"/>
<dbReference type="GO" id="GO:0003677">
    <property type="term" value="F:DNA binding"/>
    <property type="evidence" value="ECO:0007669"/>
    <property type="project" value="InterPro"/>
</dbReference>
<dbReference type="PROSITE" id="PS50943">
    <property type="entry name" value="HTH_CROC1"/>
    <property type="match status" value="1"/>
</dbReference>
<dbReference type="InterPro" id="IPR002525">
    <property type="entry name" value="Transp_IS110-like_N"/>
</dbReference>
<dbReference type="CDD" id="cd00093">
    <property type="entry name" value="HTH_XRE"/>
    <property type="match status" value="1"/>
</dbReference>
<dbReference type="InterPro" id="IPR003346">
    <property type="entry name" value="Transposase_20"/>
</dbReference>
<dbReference type="KEGG" id="shi:Shel_00780"/>
<dbReference type="NCBIfam" id="NF033542">
    <property type="entry name" value="transpos_IS110"/>
    <property type="match status" value="1"/>
</dbReference>
<dbReference type="eggNOG" id="COG3547">
    <property type="taxonomic scope" value="Bacteria"/>
</dbReference>
<dbReference type="STRING" id="471855.Shel_00780"/>
<dbReference type="GO" id="GO:0004803">
    <property type="term" value="F:transposase activity"/>
    <property type="evidence" value="ECO:0007669"/>
    <property type="project" value="InterPro"/>
</dbReference>
<reference evidence="2 3" key="1">
    <citation type="journal article" date="2009" name="Stand. Genomic Sci.">
        <title>Complete genome sequence of Slackia heliotrinireducens type strain (RHS 1).</title>
        <authorList>
            <person name="Pukall R."/>
            <person name="Lapidus A."/>
            <person name="Nolan M."/>
            <person name="Copeland A."/>
            <person name="Glavina Del Rio T."/>
            <person name="Lucas S."/>
            <person name="Chen F."/>
            <person name="Tice H."/>
            <person name="Cheng J.F."/>
            <person name="Chertkov O."/>
            <person name="Bruce D."/>
            <person name="Goodwin L."/>
            <person name="Kuske C."/>
            <person name="Brettin T."/>
            <person name="Detter J.C."/>
            <person name="Han C."/>
            <person name="Pitluck S."/>
            <person name="Pati A."/>
            <person name="Mavrommatis K."/>
            <person name="Ivanova N."/>
            <person name="Ovchinnikova G."/>
            <person name="Chen A."/>
            <person name="Palaniappan K."/>
            <person name="Schneider S."/>
            <person name="Rohde M."/>
            <person name="Chain P."/>
            <person name="D'haeseleer P."/>
            <person name="Goker M."/>
            <person name="Bristow J."/>
            <person name="Eisen J.A."/>
            <person name="Markowitz V."/>
            <person name="Kyrpides N.C."/>
            <person name="Klenk H.P."/>
            <person name="Hugenholtz P."/>
        </authorList>
    </citation>
    <scope>NUCLEOTIDE SEQUENCE [LARGE SCALE GENOMIC DNA]</scope>
    <source>
        <strain evidence="3">ATCC 29202 / DSM 20476 / NCTC 11029 / RHS 1</strain>
    </source>
</reference>